<evidence type="ECO:0000313" key="1">
    <source>
        <dbReference type="EMBL" id="KAD5507849.1"/>
    </source>
</evidence>
<accession>A0A5N6NWB5</accession>
<reference evidence="1 2" key="1">
    <citation type="submission" date="2019-05" db="EMBL/GenBank/DDBJ databases">
        <title>Mikania micrantha, genome provides insights into the molecular mechanism of rapid growth.</title>
        <authorList>
            <person name="Liu B."/>
        </authorList>
    </citation>
    <scope>NUCLEOTIDE SEQUENCE [LARGE SCALE GENOMIC DNA]</scope>
    <source>
        <strain evidence="1">NLD-2019</strain>
        <tissue evidence="1">Leaf</tissue>
    </source>
</reference>
<evidence type="ECO:0000313" key="2">
    <source>
        <dbReference type="Proteomes" id="UP000326396"/>
    </source>
</evidence>
<dbReference type="Proteomes" id="UP000326396">
    <property type="component" value="Linkage Group LG16"/>
</dbReference>
<organism evidence="1 2">
    <name type="scientific">Mikania micrantha</name>
    <name type="common">bitter vine</name>
    <dbReference type="NCBI Taxonomy" id="192012"/>
    <lineage>
        <taxon>Eukaryota</taxon>
        <taxon>Viridiplantae</taxon>
        <taxon>Streptophyta</taxon>
        <taxon>Embryophyta</taxon>
        <taxon>Tracheophyta</taxon>
        <taxon>Spermatophyta</taxon>
        <taxon>Magnoliopsida</taxon>
        <taxon>eudicotyledons</taxon>
        <taxon>Gunneridae</taxon>
        <taxon>Pentapetalae</taxon>
        <taxon>asterids</taxon>
        <taxon>campanulids</taxon>
        <taxon>Asterales</taxon>
        <taxon>Asteraceae</taxon>
        <taxon>Asteroideae</taxon>
        <taxon>Heliantheae alliance</taxon>
        <taxon>Eupatorieae</taxon>
        <taxon>Mikania</taxon>
    </lineage>
</organism>
<comment type="caution">
    <text evidence="1">The sequence shown here is derived from an EMBL/GenBank/DDBJ whole genome shotgun (WGS) entry which is preliminary data.</text>
</comment>
<gene>
    <name evidence="1" type="ORF">E3N88_15552</name>
</gene>
<dbReference type="EMBL" id="SZYD01000008">
    <property type="protein sequence ID" value="KAD5507849.1"/>
    <property type="molecule type" value="Genomic_DNA"/>
</dbReference>
<proteinExistence type="predicted"/>
<protein>
    <submittedName>
        <fullName evidence="1">Uncharacterized protein</fullName>
    </submittedName>
</protein>
<sequence length="231" mass="25972">MDSDFETHMANLDDETQVVNLDVEFEEMDAFNETQLFNDYDAEEELKSRNLLQPCSINESFWPCTALNRASKLSKSPSCLSFSSEHDIEHRRILFGESHSDDLEKVNESTDSLETRVLDGVGDPSRMRHAGYSVSFVSSTSSKVSHDYRKLKNTMFGALLQVSLSFLPAGVAGRRRKTKMRARRERGGRGRLGGFVDDNLHLNNQGRDRMVGARGAMSGAQVDQFARRLNG</sequence>
<name>A0A5N6NWB5_9ASTR</name>
<keyword evidence="2" id="KW-1185">Reference proteome</keyword>
<dbReference type="AlphaFoldDB" id="A0A5N6NWB5"/>